<gene>
    <name evidence="6" type="ORF">SAMN05443428_10797</name>
</gene>
<dbReference type="GO" id="GO:0009425">
    <property type="term" value="C:bacterial-type flagellum basal body"/>
    <property type="evidence" value="ECO:0007669"/>
    <property type="project" value="UniProtKB-SubCell"/>
</dbReference>
<dbReference type="Proteomes" id="UP000190105">
    <property type="component" value="Unassembled WGS sequence"/>
</dbReference>
<evidence type="ECO:0000256" key="1">
    <source>
        <dbReference type="ARBA" id="ARBA00009677"/>
    </source>
</evidence>
<keyword evidence="2" id="KW-0975">Bacterial flagellum</keyword>
<dbReference type="STRING" id="1147123.SAMN05443428_10797"/>
<keyword evidence="7" id="KW-1185">Reference proteome</keyword>
<keyword evidence="6" id="KW-0969">Cilium</keyword>
<comment type="subcellular location">
    <subcellularLocation>
        <location evidence="2">Bacterial flagellum basal body</location>
    </subcellularLocation>
</comment>
<feature type="domain" description="Flagellar hook protein FlgE/F/G-like D1" evidence="5">
    <location>
        <begin position="94"/>
        <end position="152"/>
    </location>
</feature>
<dbReference type="GO" id="GO:0071978">
    <property type="term" value="P:bacterial-type flagellum-dependent swarming motility"/>
    <property type="evidence" value="ECO:0007669"/>
    <property type="project" value="TreeGrafter"/>
</dbReference>
<dbReference type="OrthoDB" id="9804559at2"/>
<evidence type="ECO:0000259" key="4">
    <source>
        <dbReference type="Pfam" id="PF06429"/>
    </source>
</evidence>
<sequence>MLKALWNGRAGLRANQNRLDIITNNINNVDTNGYKKNDISFEDIMYNKLERLGVPITNQNRDKLLQGSGSRAETIVRDYKQGYIKQTDNPYDIAIEGKGFFRIKDSKGNYYYTRDGAFTIDADGNFVHSSGNLLDIDSYNSYNISYPISISNNGEMIDSKGEFIGKINIYDFNDKDGMTALGDNLFQTNEEPKNADGILRQGFLEKSNVDIAKELTDMLITQRAFELNSRTIKSADEMWQIANNLRNK</sequence>
<evidence type="ECO:0000259" key="5">
    <source>
        <dbReference type="Pfam" id="PF22692"/>
    </source>
</evidence>
<feature type="domain" description="Flagellar basal-body/hook protein C-terminal" evidence="4">
    <location>
        <begin position="200"/>
        <end position="245"/>
    </location>
</feature>
<protein>
    <submittedName>
        <fullName evidence="6">Flagellar basal-body rod protein FlgG</fullName>
    </submittedName>
</protein>
<name>A0A1T4XAD7_9CLOT</name>
<evidence type="ECO:0000259" key="3">
    <source>
        <dbReference type="Pfam" id="PF00460"/>
    </source>
</evidence>
<dbReference type="InterPro" id="IPR001444">
    <property type="entry name" value="Flag_bb_rod_N"/>
</dbReference>
<dbReference type="RefSeq" id="WP_078696245.1">
    <property type="nucleotide sequence ID" value="NZ_FUYH01000007.1"/>
</dbReference>
<keyword evidence="6" id="KW-0282">Flagellum</keyword>
<proteinExistence type="inferred from homology"/>
<evidence type="ECO:0000256" key="2">
    <source>
        <dbReference type="RuleBase" id="RU362116"/>
    </source>
</evidence>
<reference evidence="7" key="1">
    <citation type="submission" date="2017-02" db="EMBL/GenBank/DDBJ databases">
        <authorList>
            <person name="Varghese N."/>
            <person name="Submissions S."/>
        </authorList>
    </citation>
    <scope>NUCLEOTIDE SEQUENCE [LARGE SCALE GENOMIC DNA]</scope>
    <source>
        <strain evidence="7">USBA 833</strain>
    </source>
</reference>
<evidence type="ECO:0000313" key="6">
    <source>
        <dbReference type="EMBL" id="SKA86523.1"/>
    </source>
</evidence>
<dbReference type="PANTHER" id="PTHR30435:SF19">
    <property type="entry name" value="FLAGELLAR BASAL-BODY ROD PROTEIN FLGG"/>
    <property type="match status" value="1"/>
</dbReference>
<comment type="similarity">
    <text evidence="1 2">Belongs to the flagella basal body rod proteins family.</text>
</comment>
<accession>A0A1T4XAD7</accession>
<dbReference type="SUPFAM" id="SSF117143">
    <property type="entry name" value="Flagellar hook protein flgE"/>
    <property type="match status" value="1"/>
</dbReference>
<dbReference type="AlphaFoldDB" id="A0A1T4XAD7"/>
<dbReference type="NCBIfam" id="TIGR03506">
    <property type="entry name" value="FlgEFG_subfam"/>
    <property type="match status" value="1"/>
</dbReference>
<dbReference type="Pfam" id="PF06429">
    <property type="entry name" value="Flg_bbr_C"/>
    <property type="match status" value="1"/>
</dbReference>
<keyword evidence="6" id="KW-0966">Cell projection</keyword>
<organism evidence="6 7">
    <name type="scientific">Caloramator quimbayensis</name>
    <dbReference type="NCBI Taxonomy" id="1147123"/>
    <lineage>
        <taxon>Bacteria</taxon>
        <taxon>Bacillati</taxon>
        <taxon>Bacillota</taxon>
        <taxon>Clostridia</taxon>
        <taxon>Eubacteriales</taxon>
        <taxon>Clostridiaceae</taxon>
        <taxon>Caloramator</taxon>
    </lineage>
</organism>
<dbReference type="Pfam" id="PF22692">
    <property type="entry name" value="LlgE_F_G_D1"/>
    <property type="match status" value="1"/>
</dbReference>
<dbReference type="InterPro" id="IPR010930">
    <property type="entry name" value="Flg_bb/hook_C_dom"/>
</dbReference>
<dbReference type="EMBL" id="FUYH01000007">
    <property type="protein sequence ID" value="SKA86523.1"/>
    <property type="molecule type" value="Genomic_DNA"/>
</dbReference>
<feature type="domain" description="Flagellar basal body rod protein N-terminal" evidence="3">
    <location>
        <begin position="8"/>
        <end position="35"/>
    </location>
</feature>
<dbReference type="PANTHER" id="PTHR30435">
    <property type="entry name" value="FLAGELLAR PROTEIN"/>
    <property type="match status" value="1"/>
</dbReference>
<dbReference type="InterPro" id="IPR037925">
    <property type="entry name" value="FlgE/F/G-like"/>
</dbReference>
<evidence type="ECO:0000313" key="7">
    <source>
        <dbReference type="Proteomes" id="UP000190105"/>
    </source>
</evidence>
<dbReference type="InterPro" id="IPR020013">
    <property type="entry name" value="Flagellar_FlgE/F/G"/>
</dbReference>
<dbReference type="InterPro" id="IPR053967">
    <property type="entry name" value="LlgE_F_G-like_D1"/>
</dbReference>
<dbReference type="Pfam" id="PF00460">
    <property type="entry name" value="Flg_bb_rod"/>
    <property type="match status" value="1"/>
</dbReference>